<sequence length="340" mass="36229">MNAKDVPEHRERISEANIVGTGVAIPIEMSLKTLYSIFRESISVWSDAKVPRLGAALSYYSVFSVAPLLLIVIGVASLLFGADAARGAVVGEIRSTVGTPVAQAVEQLLATNEGSRGAGMTIVGIATLLFGAAGVFGQLQDALNTVWGVKPKPGLGIREMIRARFLSLSMVLGSGFLLLVSLIASATLAALGSELNTLLPGGTTFWRYLNVIVSFLLFGVLFAMIYKWLPDVHIGWRDVWIGALLTAGLFSLGKFLIGWYLGRASTTSSFGAAGSLVIILIWVYYASQIVLFGAVFTRVHAAHRGTEVKPTHMAHLAPGSNPVTPNYVDPVPVLGANYQR</sequence>
<evidence type="ECO:0000256" key="4">
    <source>
        <dbReference type="ARBA" id="ARBA00022989"/>
    </source>
</evidence>
<dbReference type="Pfam" id="PF03631">
    <property type="entry name" value="Virul_fac_BrkB"/>
    <property type="match status" value="1"/>
</dbReference>
<feature type="transmembrane region" description="Helical" evidence="6">
    <location>
        <begin position="208"/>
        <end position="229"/>
    </location>
</feature>
<protein>
    <submittedName>
        <fullName evidence="7">YihY/virulence factor BrkB family protein</fullName>
    </submittedName>
</protein>
<keyword evidence="3 6" id="KW-0812">Transmembrane</keyword>
<keyword evidence="5 6" id="KW-0472">Membrane</keyword>
<evidence type="ECO:0000256" key="2">
    <source>
        <dbReference type="ARBA" id="ARBA00022475"/>
    </source>
</evidence>
<feature type="transmembrane region" description="Helical" evidence="6">
    <location>
        <begin position="241"/>
        <end position="261"/>
    </location>
</feature>
<feature type="transmembrane region" description="Helical" evidence="6">
    <location>
        <begin position="59"/>
        <end position="80"/>
    </location>
</feature>
<organism evidence="7 8">
    <name type="scientific">Telmatocola sphagniphila</name>
    <dbReference type="NCBI Taxonomy" id="1123043"/>
    <lineage>
        <taxon>Bacteria</taxon>
        <taxon>Pseudomonadati</taxon>
        <taxon>Planctomycetota</taxon>
        <taxon>Planctomycetia</taxon>
        <taxon>Gemmatales</taxon>
        <taxon>Gemmataceae</taxon>
    </lineage>
</organism>
<evidence type="ECO:0000256" key="1">
    <source>
        <dbReference type="ARBA" id="ARBA00004651"/>
    </source>
</evidence>
<evidence type="ECO:0000256" key="5">
    <source>
        <dbReference type="ARBA" id="ARBA00023136"/>
    </source>
</evidence>
<dbReference type="PIRSF" id="PIRSF035875">
    <property type="entry name" value="RNase_BN"/>
    <property type="match status" value="1"/>
</dbReference>
<gene>
    <name evidence="7" type="ORF">KIH39_18515</name>
</gene>
<keyword evidence="2" id="KW-1003">Cell membrane</keyword>
<accession>A0A8E6B486</accession>
<feature type="transmembrane region" description="Helical" evidence="6">
    <location>
        <begin position="273"/>
        <end position="296"/>
    </location>
</feature>
<name>A0A8E6B486_9BACT</name>
<dbReference type="NCBIfam" id="TIGR00765">
    <property type="entry name" value="yihY_not_rbn"/>
    <property type="match status" value="1"/>
</dbReference>
<dbReference type="RefSeq" id="WP_213494713.1">
    <property type="nucleotide sequence ID" value="NZ_CP074694.1"/>
</dbReference>
<dbReference type="InterPro" id="IPR017039">
    <property type="entry name" value="Virul_fac_BrkB"/>
</dbReference>
<keyword evidence="4 6" id="KW-1133">Transmembrane helix</keyword>
<proteinExistence type="predicted"/>
<dbReference type="EMBL" id="CP074694">
    <property type="protein sequence ID" value="QVL30831.1"/>
    <property type="molecule type" value="Genomic_DNA"/>
</dbReference>
<reference evidence="7" key="1">
    <citation type="submission" date="2021-05" db="EMBL/GenBank/DDBJ databases">
        <title>Complete genome sequence of the cellulolytic planctomycete Telmatocola sphagniphila SP2T and characterization of the first cellulase from planctomycetes.</title>
        <authorList>
            <person name="Rakitin A.L."/>
            <person name="Beletsky A.V."/>
            <person name="Naumoff D.G."/>
            <person name="Kulichevskaya I.S."/>
            <person name="Mardanov A.V."/>
            <person name="Ravin N.V."/>
            <person name="Dedysh S.N."/>
        </authorList>
    </citation>
    <scope>NUCLEOTIDE SEQUENCE</scope>
    <source>
        <strain evidence="7">SP2T</strain>
    </source>
</reference>
<comment type="subcellular location">
    <subcellularLocation>
        <location evidence="1">Cell membrane</location>
        <topology evidence="1">Multi-pass membrane protein</topology>
    </subcellularLocation>
</comment>
<dbReference type="AlphaFoldDB" id="A0A8E6B486"/>
<dbReference type="GO" id="GO:0005886">
    <property type="term" value="C:plasma membrane"/>
    <property type="evidence" value="ECO:0007669"/>
    <property type="project" value="UniProtKB-SubCell"/>
</dbReference>
<evidence type="ECO:0000256" key="6">
    <source>
        <dbReference type="SAM" id="Phobius"/>
    </source>
</evidence>
<feature type="transmembrane region" description="Helical" evidence="6">
    <location>
        <begin position="118"/>
        <end position="137"/>
    </location>
</feature>
<feature type="transmembrane region" description="Helical" evidence="6">
    <location>
        <begin position="165"/>
        <end position="188"/>
    </location>
</feature>
<evidence type="ECO:0000313" key="8">
    <source>
        <dbReference type="Proteomes" id="UP000676194"/>
    </source>
</evidence>
<dbReference type="KEGG" id="tsph:KIH39_18515"/>
<evidence type="ECO:0000313" key="7">
    <source>
        <dbReference type="EMBL" id="QVL30831.1"/>
    </source>
</evidence>
<dbReference type="PANTHER" id="PTHR30213:SF1">
    <property type="entry name" value="INNER MEMBRANE PROTEIN YHJD"/>
    <property type="match status" value="1"/>
</dbReference>
<dbReference type="Proteomes" id="UP000676194">
    <property type="component" value="Chromosome"/>
</dbReference>
<dbReference type="PANTHER" id="PTHR30213">
    <property type="entry name" value="INNER MEMBRANE PROTEIN YHJD"/>
    <property type="match status" value="1"/>
</dbReference>
<evidence type="ECO:0000256" key="3">
    <source>
        <dbReference type="ARBA" id="ARBA00022692"/>
    </source>
</evidence>
<keyword evidence="8" id="KW-1185">Reference proteome</keyword>